<dbReference type="SUPFAM" id="SSF53448">
    <property type="entry name" value="Nucleotide-diphospho-sugar transferases"/>
    <property type="match status" value="1"/>
</dbReference>
<name>A0A939ESP2_9BACT</name>
<evidence type="ECO:0000256" key="3">
    <source>
        <dbReference type="ARBA" id="ARBA00022723"/>
    </source>
</evidence>
<dbReference type="Gene3D" id="3.90.550.10">
    <property type="entry name" value="Spore Coat Polysaccharide Biosynthesis Protein SpsA, Chain A"/>
    <property type="match status" value="1"/>
</dbReference>
<protein>
    <submittedName>
        <fullName evidence="4">Glycosyltransferase family 8 protein</fullName>
    </submittedName>
</protein>
<dbReference type="GO" id="GO:0016757">
    <property type="term" value="F:glycosyltransferase activity"/>
    <property type="evidence" value="ECO:0007669"/>
    <property type="project" value="UniProtKB-KW"/>
</dbReference>
<keyword evidence="5" id="KW-1185">Reference proteome</keyword>
<evidence type="ECO:0000256" key="2">
    <source>
        <dbReference type="ARBA" id="ARBA00022679"/>
    </source>
</evidence>
<dbReference type="EMBL" id="JAFLQZ010000002">
    <property type="protein sequence ID" value="MBO0356805.1"/>
    <property type="molecule type" value="Genomic_DNA"/>
</dbReference>
<dbReference type="InterPro" id="IPR002495">
    <property type="entry name" value="Glyco_trans_8"/>
</dbReference>
<organism evidence="4 5">
    <name type="scientific">Hymenobacter telluris</name>
    <dbReference type="NCBI Taxonomy" id="2816474"/>
    <lineage>
        <taxon>Bacteria</taxon>
        <taxon>Pseudomonadati</taxon>
        <taxon>Bacteroidota</taxon>
        <taxon>Cytophagia</taxon>
        <taxon>Cytophagales</taxon>
        <taxon>Hymenobacteraceae</taxon>
        <taxon>Hymenobacter</taxon>
    </lineage>
</organism>
<keyword evidence="3" id="KW-0479">Metal-binding</keyword>
<dbReference type="RefSeq" id="WP_206980600.1">
    <property type="nucleotide sequence ID" value="NZ_JAFLQZ010000002.1"/>
</dbReference>
<dbReference type="Pfam" id="PF01501">
    <property type="entry name" value="Glyco_transf_8"/>
    <property type="match status" value="1"/>
</dbReference>
<evidence type="ECO:0000313" key="5">
    <source>
        <dbReference type="Proteomes" id="UP000664144"/>
    </source>
</evidence>
<dbReference type="Proteomes" id="UP000664144">
    <property type="component" value="Unassembled WGS sequence"/>
</dbReference>
<dbReference type="InterPro" id="IPR029044">
    <property type="entry name" value="Nucleotide-diphossugar_trans"/>
</dbReference>
<dbReference type="CDD" id="cd04194">
    <property type="entry name" value="GT8_A4GalT_like"/>
    <property type="match status" value="1"/>
</dbReference>
<dbReference type="PANTHER" id="PTHR13778:SF47">
    <property type="entry name" value="LIPOPOLYSACCHARIDE 1,3-GALACTOSYLTRANSFERASE"/>
    <property type="match status" value="1"/>
</dbReference>
<evidence type="ECO:0000313" key="4">
    <source>
        <dbReference type="EMBL" id="MBO0356805.1"/>
    </source>
</evidence>
<proteinExistence type="predicted"/>
<keyword evidence="1" id="KW-0328">Glycosyltransferase</keyword>
<dbReference type="AlphaFoldDB" id="A0A939ESP2"/>
<accession>A0A939ESP2</accession>
<gene>
    <name evidence="4" type="ORF">J0X19_02510</name>
</gene>
<dbReference type="PANTHER" id="PTHR13778">
    <property type="entry name" value="GLYCOSYLTRANSFERASE 8 DOMAIN-CONTAINING PROTEIN"/>
    <property type="match status" value="1"/>
</dbReference>
<keyword evidence="2" id="KW-0808">Transferase</keyword>
<dbReference type="InterPro" id="IPR050748">
    <property type="entry name" value="Glycosyltrans_8_dom-fam"/>
</dbReference>
<comment type="caution">
    <text evidence="4">The sequence shown here is derived from an EMBL/GenBank/DDBJ whole genome shotgun (WGS) entry which is preliminary data.</text>
</comment>
<dbReference type="GO" id="GO:0046872">
    <property type="term" value="F:metal ion binding"/>
    <property type="evidence" value="ECO:0007669"/>
    <property type="project" value="UniProtKB-KW"/>
</dbReference>
<sequence length="302" mass="34781">MTAQETITLVVVCNNHFAVLLAALLKSLDVTHKSAETITLYIVDDGLSATNRAKLTRCIDSPQISLVWIKMQDAIPRNMVIPMDNSSFPISAYIRLFAPYFVDSKVKKIIYLDADMILLEDISVLWNVDLQGHVLAAAVDRTEKVSNPWGGIKNYKELGLNPEAKYFNSGLLVIDMPLWREMNLTNKVLACINNNKAYAGFPDQYGLNVVLAEQWLELDPLWNCVPMSTVEKPFLIHFIGRKPIFKMYEHNPAYKDLFFHYLNQTEWRGYRPRLESSRMLRKAYNLLNKKATSFLRFIRVRD</sequence>
<reference evidence="4" key="1">
    <citation type="submission" date="2021-03" db="EMBL/GenBank/DDBJ databases">
        <authorList>
            <person name="Kim M.K."/>
        </authorList>
    </citation>
    <scope>NUCLEOTIDE SEQUENCE</scope>
    <source>
        <strain evidence="4">BT186</strain>
    </source>
</reference>
<evidence type="ECO:0000256" key="1">
    <source>
        <dbReference type="ARBA" id="ARBA00022676"/>
    </source>
</evidence>